<dbReference type="AlphaFoldDB" id="A0A163MTB2"/>
<evidence type="ECO:0000259" key="8">
    <source>
        <dbReference type="PROSITE" id="PS50850"/>
    </source>
</evidence>
<evidence type="ECO:0000313" key="9">
    <source>
        <dbReference type="EMBL" id="KZE53341.1"/>
    </source>
</evidence>
<dbReference type="GO" id="GO:0022857">
    <property type="term" value="F:transmembrane transporter activity"/>
    <property type="evidence" value="ECO:0007669"/>
    <property type="project" value="InterPro"/>
</dbReference>
<feature type="transmembrane region" description="Helical" evidence="7">
    <location>
        <begin position="267"/>
        <end position="286"/>
    </location>
</feature>
<name>A0A163MTB2_9BACI</name>
<proteinExistence type="predicted"/>
<dbReference type="PROSITE" id="PS00216">
    <property type="entry name" value="SUGAR_TRANSPORT_1"/>
    <property type="match status" value="1"/>
</dbReference>
<dbReference type="InterPro" id="IPR005829">
    <property type="entry name" value="Sugar_transporter_CS"/>
</dbReference>
<keyword evidence="5 7" id="KW-1133">Transmembrane helix</keyword>
<sequence>MLRTLHPNIRIRIYTTFLSKIGGSTVFPFMAIYFTREFNASVAGILVLIQIIAQFAAGLYGGYLADLLGRKKIMVVGEFMKVAGFIGMFAVNSPLFISPTITFLMMLLTNVASGLISPAAEAMLIDVSTKETRAFMYSINYWAVNLSVMIGFIAGGWFFEHHFFQLIGVLIGMGLLTLCMTAFFINDTYQVQGKGTSGQYGVKPLIKSYEIVMKDWTFMAFSLGGVAILALEFQRNNYISVRLKDEIIPRTVHFFNVFSFDLDGIKLLSLLTVINTLMIILFTGIAAKWIREKREEPIMYAGFTLFGLGFSILAFSTSIPVLFLAVVILSVGELLYVPTRQSMLAEIVDDSKRGAYMAMNGLVVQVAKMMGALGLMIGTSLGGVVMALAFLLLTFVGIVMSRIALLKTNRQLKKALS</sequence>
<protein>
    <submittedName>
        <fullName evidence="9">MFS transporter</fullName>
    </submittedName>
</protein>
<feature type="transmembrane region" description="Helical" evidence="7">
    <location>
        <begin position="298"/>
        <end position="315"/>
    </location>
</feature>
<dbReference type="EMBL" id="LQQY01000002">
    <property type="protein sequence ID" value="KZE53341.1"/>
    <property type="molecule type" value="Genomic_DNA"/>
</dbReference>
<feature type="transmembrane region" description="Helical" evidence="7">
    <location>
        <begin position="216"/>
        <end position="233"/>
    </location>
</feature>
<feature type="domain" description="Major facilitator superfamily (MFS) profile" evidence="8">
    <location>
        <begin position="1"/>
        <end position="409"/>
    </location>
</feature>
<accession>A0A163MTB2</accession>
<dbReference type="InterPro" id="IPR036259">
    <property type="entry name" value="MFS_trans_sf"/>
</dbReference>
<gene>
    <name evidence="9" type="ORF">AV649_11280</name>
</gene>
<dbReference type="CDD" id="cd17329">
    <property type="entry name" value="MFS_MdtH_MDR_like"/>
    <property type="match status" value="1"/>
</dbReference>
<organism evidence="9 10">
    <name type="scientific">Rossellomorea marisflavi</name>
    <dbReference type="NCBI Taxonomy" id="189381"/>
    <lineage>
        <taxon>Bacteria</taxon>
        <taxon>Bacillati</taxon>
        <taxon>Bacillota</taxon>
        <taxon>Bacilli</taxon>
        <taxon>Bacillales</taxon>
        <taxon>Bacillaceae</taxon>
        <taxon>Rossellomorea</taxon>
    </lineage>
</organism>
<keyword evidence="6 7" id="KW-0472">Membrane</keyword>
<dbReference type="PANTHER" id="PTHR23517">
    <property type="entry name" value="RESISTANCE PROTEIN MDTM, PUTATIVE-RELATED-RELATED"/>
    <property type="match status" value="1"/>
</dbReference>
<feature type="transmembrane region" description="Helical" evidence="7">
    <location>
        <begin position="321"/>
        <end position="337"/>
    </location>
</feature>
<dbReference type="InterPro" id="IPR050171">
    <property type="entry name" value="MFS_Transporters"/>
</dbReference>
<evidence type="ECO:0000256" key="4">
    <source>
        <dbReference type="ARBA" id="ARBA00022692"/>
    </source>
</evidence>
<dbReference type="RefSeq" id="WP_063190470.1">
    <property type="nucleotide sequence ID" value="NZ_JBLGCT010000002.1"/>
</dbReference>
<feature type="transmembrane region" description="Helical" evidence="7">
    <location>
        <begin position="384"/>
        <end position="405"/>
    </location>
</feature>
<dbReference type="Pfam" id="PF07690">
    <property type="entry name" value="MFS_1"/>
    <property type="match status" value="1"/>
</dbReference>
<keyword evidence="3" id="KW-1003">Cell membrane</keyword>
<dbReference type="Proteomes" id="UP000076510">
    <property type="component" value="Unassembled WGS sequence"/>
</dbReference>
<comment type="caution">
    <text evidence="9">The sequence shown here is derived from an EMBL/GenBank/DDBJ whole genome shotgun (WGS) entry which is preliminary data.</text>
</comment>
<dbReference type="PROSITE" id="PS50850">
    <property type="entry name" value="MFS"/>
    <property type="match status" value="1"/>
</dbReference>
<dbReference type="OrthoDB" id="9793283at2"/>
<dbReference type="PANTHER" id="PTHR23517:SF3">
    <property type="entry name" value="INTEGRAL MEMBRANE TRANSPORT PROTEIN"/>
    <property type="match status" value="1"/>
</dbReference>
<reference evidence="10" key="1">
    <citation type="submission" date="2016-01" db="EMBL/GenBank/DDBJ databases">
        <title>Whole genome sequencing of Bhargavaea cecembensis T14.</title>
        <authorList>
            <person name="Hong K.W."/>
        </authorList>
    </citation>
    <scope>NUCLEOTIDE SEQUENCE [LARGE SCALE GENOMIC DNA]</scope>
    <source>
        <strain evidence="10">M19</strain>
    </source>
</reference>
<feature type="transmembrane region" description="Helical" evidence="7">
    <location>
        <begin position="75"/>
        <end position="97"/>
    </location>
</feature>
<dbReference type="SUPFAM" id="SSF103473">
    <property type="entry name" value="MFS general substrate transporter"/>
    <property type="match status" value="1"/>
</dbReference>
<feature type="transmembrane region" description="Helical" evidence="7">
    <location>
        <begin position="139"/>
        <end position="159"/>
    </location>
</feature>
<feature type="transmembrane region" description="Helical" evidence="7">
    <location>
        <begin position="40"/>
        <end position="63"/>
    </location>
</feature>
<comment type="subcellular location">
    <subcellularLocation>
        <location evidence="1">Cell membrane</location>
        <topology evidence="1">Multi-pass membrane protein</topology>
    </subcellularLocation>
</comment>
<evidence type="ECO:0000256" key="1">
    <source>
        <dbReference type="ARBA" id="ARBA00004651"/>
    </source>
</evidence>
<dbReference type="InterPro" id="IPR011701">
    <property type="entry name" value="MFS"/>
</dbReference>
<evidence type="ECO:0000313" key="10">
    <source>
        <dbReference type="Proteomes" id="UP000076510"/>
    </source>
</evidence>
<dbReference type="GO" id="GO:0005886">
    <property type="term" value="C:plasma membrane"/>
    <property type="evidence" value="ECO:0007669"/>
    <property type="project" value="UniProtKB-SubCell"/>
</dbReference>
<feature type="transmembrane region" description="Helical" evidence="7">
    <location>
        <begin position="165"/>
        <end position="185"/>
    </location>
</feature>
<evidence type="ECO:0000256" key="2">
    <source>
        <dbReference type="ARBA" id="ARBA00022448"/>
    </source>
</evidence>
<evidence type="ECO:0000256" key="6">
    <source>
        <dbReference type="ARBA" id="ARBA00023136"/>
    </source>
</evidence>
<feature type="transmembrane region" description="Helical" evidence="7">
    <location>
        <begin position="103"/>
        <end position="127"/>
    </location>
</feature>
<evidence type="ECO:0000256" key="5">
    <source>
        <dbReference type="ARBA" id="ARBA00022989"/>
    </source>
</evidence>
<keyword evidence="4 7" id="KW-0812">Transmembrane</keyword>
<dbReference type="Gene3D" id="1.20.1250.20">
    <property type="entry name" value="MFS general substrate transporter like domains"/>
    <property type="match status" value="1"/>
</dbReference>
<feature type="transmembrane region" description="Helical" evidence="7">
    <location>
        <begin position="12"/>
        <end position="34"/>
    </location>
</feature>
<evidence type="ECO:0000256" key="3">
    <source>
        <dbReference type="ARBA" id="ARBA00022475"/>
    </source>
</evidence>
<feature type="transmembrane region" description="Helical" evidence="7">
    <location>
        <begin position="358"/>
        <end position="378"/>
    </location>
</feature>
<keyword evidence="2" id="KW-0813">Transport</keyword>
<evidence type="ECO:0000256" key="7">
    <source>
        <dbReference type="SAM" id="Phobius"/>
    </source>
</evidence>
<dbReference type="InterPro" id="IPR020846">
    <property type="entry name" value="MFS_dom"/>
</dbReference>